<dbReference type="AlphaFoldDB" id="D8TTN0"/>
<evidence type="ECO:0000313" key="3">
    <source>
        <dbReference type="EMBL" id="EFJ49338.1"/>
    </source>
</evidence>
<name>D8TTN0_VOLCA</name>
<keyword evidence="4" id="KW-1185">Reference proteome</keyword>
<feature type="region of interest" description="Disordered" evidence="2">
    <location>
        <begin position="47"/>
        <end position="69"/>
    </location>
</feature>
<dbReference type="InParanoid" id="D8TTN0"/>
<reference evidence="3 4" key="1">
    <citation type="journal article" date="2010" name="Science">
        <title>Genomic analysis of organismal complexity in the multicellular green alga Volvox carteri.</title>
        <authorList>
            <person name="Prochnik S.E."/>
            <person name="Umen J."/>
            <person name="Nedelcu A.M."/>
            <person name="Hallmann A."/>
            <person name="Miller S.M."/>
            <person name="Nishii I."/>
            <person name="Ferris P."/>
            <person name="Kuo A."/>
            <person name="Mitros T."/>
            <person name="Fritz-Laylin L.K."/>
            <person name="Hellsten U."/>
            <person name="Chapman J."/>
            <person name="Simakov O."/>
            <person name="Rensing S.A."/>
            <person name="Terry A."/>
            <person name="Pangilinan J."/>
            <person name="Kapitonov V."/>
            <person name="Jurka J."/>
            <person name="Salamov A."/>
            <person name="Shapiro H."/>
            <person name="Schmutz J."/>
            <person name="Grimwood J."/>
            <person name="Lindquist E."/>
            <person name="Lucas S."/>
            <person name="Grigoriev I.V."/>
            <person name="Schmitt R."/>
            <person name="Kirk D."/>
            <person name="Rokhsar D.S."/>
        </authorList>
    </citation>
    <scope>NUCLEOTIDE SEQUENCE [LARGE SCALE GENOMIC DNA]</scope>
    <source>
        <strain evidence="4">f. Nagariensis / Eve</strain>
    </source>
</reference>
<protein>
    <submittedName>
        <fullName evidence="3">Uncharacterized protein</fullName>
    </submittedName>
</protein>
<dbReference type="OrthoDB" id="2113965at2759"/>
<keyword evidence="1" id="KW-0175">Coiled coil</keyword>
<proteinExistence type="predicted"/>
<evidence type="ECO:0000313" key="4">
    <source>
        <dbReference type="Proteomes" id="UP000001058"/>
    </source>
</evidence>
<dbReference type="eggNOG" id="ENOG502SEVS">
    <property type="taxonomic scope" value="Eukaryota"/>
</dbReference>
<gene>
    <name evidence="3" type="ORF">VOLCADRAFT_104442</name>
</gene>
<accession>D8TTN0</accession>
<dbReference type="Proteomes" id="UP000001058">
    <property type="component" value="Unassembled WGS sequence"/>
</dbReference>
<evidence type="ECO:0000256" key="2">
    <source>
        <dbReference type="SAM" id="MobiDB-lite"/>
    </source>
</evidence>
<organism evidence="4">
    <name type="scientific">Volvox carteri f. nagariensis</name>
    <dbReference type="NCBI Taxonomy" id="3068"/>
    <lineage>
        <taxon>Eukaryota</taxon>
        <taxon>Viridiplantae</taxon>
        <taxon>Chlorophyta</taxon>
        <taxon>core chlorophytes</taxon>
        <taxon>Chlorophyceae</taxon>
        <taxon>CS clade</taxon>
        <taxon>Chlamydomonadales</taxon>
        <taxon>Volvocaceae</taxon>
        <taxon>Volvox</taxon>
    </lineage>
</organism>
<evidence type="ECO:0000256" key="1">
    <source>
        <dbReference type="SAM" id="Coils"/>
    </source>
</evidence>
<dbReference type="RefSeq" id="XP_002949786.1">
    <property type="nucleotide sequence ID" value="XM_002949740.1"/>
</dbReference>
<dbReference type="KEGG" id="vcn:VOLCADRAFT_104442"/>
<dbReference type="GeneID" id="9618844"/>
<feature type="coiled-coil region" evidence="1">
    <location>
        <begin position="159"/>
        <end position="186"/>
    </location>
</feature>
<dbReference type="EMBL" id="GL378336">
    <property type="protein sequence ID" value="EFJ49338.1"/>
    <property type="molecule type" value="Genomic_DNA"/>
</dbReference>
<sequence>MPAHLEQTLELEGISLEPVSSPMAAVTSAEPPVLAGMDQLPQIIAELPPQGPPPLHSPQSAGSRAAPQVDPQLQLENQRMREELGQLRRRLQAGSEVPAALELENQRLRDEVDSLVRKLQVAAEASKAAAAFNGSGVNPGNTANESLIRQLREFNQKKTSELQRKAQQSETRAVMAEEQLEQLQAYLAKASVAYQKEIVRLRSIIGQMETSMGATKASALGACGDGFREVVTGLAQ</sequence>